<dbReference type="eggNOG" id="ENOG5032S4T">
    <property type="taxonomic scope" value="Bacteria"/>
</dbReference>
<gene>
    <name evidence="1" type="ORF">CAAU_0899</name>
</gene>
<dbReference type="EMBL" id="CAKP01000043">
    <property type="protein sequence ID" value="CCJ32983.1"/>
    <property type="molecule type" value="Genomic_DNA"/>
</dbReference>
<name>I7KTD3_9CLOT</name>
<evidence type="ECO:0000313" key="2">
    <source>
        <dbReference type="Proteomes" id="UP000007652"/>
    </source>
</evidence>
<dbReference type="Proteomes" id="UP000007652">
    <property type="component" value="Unassembled WGS sequence"/>
</dbReference>
<organism evidence="1 2">
    <name type="scientific">Caloramator australicus RC3</name>
    <dbReference type="NCBI Taxonomy" id="857293"/>
    <lineage>
        <taxon>Bacteria</taxon>
        <taxon>Bacillati</taxon>
        <taxon>Bacillota</taxon>
        <taxon>Clostridia</taxon>
        <taxon>Eubacteriales</taxon>
        <taxon>Clostridiaceae</taxon>
        <taxon>Caloramator</taxon>
    </lineage>
</organism>
<dbReference type="CDD" id="cd21834">
    <property type="entry name" value="Hhal-like"/>
    <property type="match status" value="1"/>
</dbReference>
<dbReference type="AlphaFoldDB" id="I7KTD3"/>
<keyword evidence="2" id="KW-1185">Reference proteome</keyword>
<comment type="caution">
    <text evidence="1">The sequence shown here is derived from an EMBL/GenBank/DDBJ whole genome shotgun (WGS) entry which is preliminary data.</text>
</comment>
<accession>I7KTD3</accession>
<protein>
    <submittedName>
        <fullName evidence="1">Uncharacterized protein</fullName>
    </submittedName>
</protein>
<dbReference type="RefSeq" id="WP_008908257.1">
    <property type="nucleotide sequence ID" value="NZ_CAKP01000043.1"/>
</dbReference>
<reference evidence="1 2" key="1">
    <citation type="journal article" date="2011" name="J. Bacteriol.">
        <title>Draft genome sequence of Caloramator australicus strain RC3T, a thermoanaerobe from the Great Artesian Basin of Australia.</title>
        <authorList>
            <person name="Ogg C.D."/>
            <person name="Patel B.K.C."/>
        </authorList>
    </citation>
    <scope>NUCLEOTIDE SEQUENCE [LARGE SCALE GENOMIC DNA]</scope>
    <source>
        <strain evidence="1 2">RC3</strain>
    </source>
</reference>
<evidence type="ECO:0000313" key="1">
    <source>
        <dbReference type="EMBL" id="CCJ32983.1"/>
    </source>
</evidence>
<proteinExistence type="predicted"/>
<sequence>MPSMWENFEIDCTEYLNRKFGDYASFKHMGRSDSTIPDIKVTTKSGNVFYIEAKHCPAQCGQFVLLPDIAKRTFIYSPLNTTPKNTYAEQIIKHMNAQFDEFKEAGTSGKDIIMNNGSEIFSNWIIDTYRNKGVCYFITNNYTIFPIERFSEYFNVSAKYRVKRSGSSHVGKSNIPNILSYIKSQGYDIKSTRIEGGKLFVVLAESLHNQRFILNGYEYMFSLRDSEYEIRKLSNTFNANVIFSIDLTANKSGIGTEEFIRALL</sequence>
<dbReference type="OrthoDB" id="1701719at2"/>